<feature type="domain" description="Beta-lactamase-related" evidence="2">
    <location>
        <begin position="4"/>
        <end position="304"/>
    </location>
</feature>
<organism evidence="3 4">
    <name type="scientific">Microcella pacifica</name>
    <dbReference type="NCBI Taxonomy" id="2591847"/>
    <lineage>
        <taxon>Bacteria</taxon>
        <taxon>Bacillati</taxon>
        <taxon>Actinomycetota</taxon>
        <taxon>Actinomycetes</taxon>
        <taxon>Micrococcales</taxon>
        <taxon>Microbacteriaceae</taxon>
        <taxon>Microcella</taxon>
    </lineage>
</organism>
<evidence type="ECO:0000256" key="1">
    <source>
        <dbReference type="SAM" id="Phobius"/>
    </source>
</evidence>
<evidence type="ECO:0000313" key="3">
    <source>
        <dbReference type="EMBL" id="NHF63557.1"/>
    </source>
</evidence>
<keyword evidence="4" id="KW-1185">Reference proteome</keyword>
<dbReference type="PANTHER" id="PTHR46825:SF9">
    <property type="entry name" value="BETA-LACTAMASE-RELATED DOMAIN-CONTAINING PROTEIN"/>
    <property type="match status" value="1"/>
</dbReference>
<dbReference type="SUPFAM" id="SSF56601">
    <property type="entry name" value="beta-lactamase/transpeptidase-like"/>
    <property type="match status" value="1"/>
</dbReference>
<dbReference type="InterPro" id="IPR050491">
    <property type="entry name" value="AmpC-like"/>
</dbReference>
<evidence type="ECO:0000313" key="4">
    <source>
        <dbReference type="Proteomes" id="UP000818266"/>
    </source>
</evidence>
<dbReference type="EMBL" id="VIKT02000016">
    <property type="protein sequence ID" value="NHF63557.1"/>
    <property type="molecule type" value="Genomic_DNA"/>
</dbReference>
<dbReference type="AlphaFoldDB" id="A0A9E5MFD9"/>
<reference evidence="3 4" key="2">
    <citation type="submission" date="2020-03" db="EMBL/GenBank/DDBJ databases">
        <title>Chryseoglobus sp. isolated from a deep-sea seamount.</title>
        <authorList>
            <person name="Zhang D.-C."/>
        </authorList>
    </citation>
    <scope>NUCLEOTIDE SEQUENCE [LARGE SCALE GENOMIC DNA]</scope>
    <source>
        <strain evidence="3 4">KN1116</strain>
    </source>
</reference>
<dbReference type="Pfam" id="PF00144">
    <property type="entry name" value="Beta-lactamase"/>
    <property type="match status" value="1"/>
</dbReference>
<proteinExistence type="predicted"/>
<keyword evidence="1" id="KW-1133">Transmembrane helix</keyword>
<evidence type="ECO:0000259" key="2">
    <source>
        <dbReference type="Pfam" id="PF00144"/>
    </source>
</evidence>
<comment type="caution">
    <text evidence="3">The sequence shown here is derived from an EMBL/GenBank/DDBJ whole genome shotgun (WGS) entry which is preliminary data.</text>
</comment>
<keyword evidence="1" id="KW-0812">Transmembrane</keyword>
<dbReference type="InterPro" id="IPR001466">
    <property type="entry name" value="Beta-lactam-related"/>
</dbReference>
<dbReference type="Proteomes" id="UP000818266">
    <property type="component" value="Unassembled WGS sequence"/>
</dbReference>
<feature type="transmembrane region" description="Helical" evidence="1">
    <location>
        <begin position="330"/>
        <end position="355"/>
    </location>
</feature>
<dbReference type="PANTHER" id="PTHR46825">
    <property type="entry name" value="D-ALANYL-D-ALANINE-CARBOXYPEPTIDASE/ENDOPEPTIDASE AMPH"/>
    <property type="match status" value="1"/>
</dbReference>
<keyword evidence="1" id="KW-0472">Membrane</keyword>
<dbReference type="InterPro" id="IPR012338">
    <property type="entry name" value="Beta-lactam/transpept-like"/>
</dbReference>
<feature type="transmembrane region" description="Helical" evidence="1">
    <location>
        <begin position="410"/>
        <end position="431"/>
    </location>
</feature>
<gene>
    <name evidence="3" type="ORF">FK219_009950</name>
</gene>
<protein>
    <submittedName>
        <fullName evidence="3">Beta-lactamase family protein</fullName>
    </submittedName>
</protein>
<accession>A0A9E5MFD9</accession>
<name>A0A9E5MFD9_9MICO</name>
<reference evidence="3 4" key="1">
    <citation type="submission" date="2019-06" db="EMBL/GenBank/DDBJ databases">
        <authorList>
            <person name="De-Chao Zhang Q."/>
        </authorList>
    </citation>
    <scope>NUCLEOTIDE SEQUENCE [LARGE SCALE GENOMIC DNA]</scope>
    <source>
        <strain evidence="3 4">KN1116</strain>
    </source>
</reference>
<feature type="transmembrane region" description="Helical" evidence="1">
    <location>
        <begin position="367"/>
        <end position="390"/>
    </location>
</feature>
<dbReference type="OrthoDB" id="3174977at2"/>
<dbReference type="Gene3D" id="3.40.710.10">
    <property type="entry name" value="DD-peptidase/beta-lactamase superfamily"/>
    <property type="match status" value="1"/>
</dbReference>
<sequence length="440" mass="46470">MPAAGVPGVAYAVVQDGEIASAGARGVLEIGGDATVTPDTPFVIGSISKSFTALAVMQLVEAGEIDLDAEISRYVDDFSGRPSGAITIRQLLSHTSGFSTGQGNAPYRDAPYDDDALARGVARLAETTPAHVPGSTWEYSNANYQIAGRLIEIASGEDYQTYVTTRILEPVGMHDSFVADGEVHDSAANGHVPWFGTKLTLADGPTDRVTAPQGGIFASANDVARYLQMLMNGEDDVLSADGKAQMMRPASDVSPYYGFGWNVEPDGSVWHTGVSPGVETLATMIPAESTAAIVLVNAGGGMGFQETVALRVGISDTALGRDYYDGSSAWILQVQFVGLVILPIVYLLSMVWAWLRRTKVRAKTQSGVPGLFSLWFPLLTTTAAAWVLLGLVPSLNGSPLAHWALFQPDVVLAIVASAVTGVMWAGFRLLVAYSGRARPA</sequence>